<dbReference type="AlphaFoldDB" id="A0AAD8ITJ1"/>
<accession>A0AAD8ITJ1</accession>
<comment type="caution">
    <text evidence="1">The sequence shown here is derived from an EMBL/GenBank/DDBJ whole genome shotgun (WGS) entry which is preliminary data.</text>
</comment>
<reference evidence="1" key="2">
    <citation type="submission" date="2023-05" db="EMBL/GenBank/DDBJ databases">
        <authorList>
            <person name="Schelkunov M.I."/>
        </authorList>
    </citation>
    <scope>NUCLEOTIDE SEQUENCE</scope>
    <source>
        <strain evidence="1">Hsosn_3</strain>
        <tissue evidence="1">Leaf</tissue>
    </source>
</reference>
<gene>
    <name evidence="1" type="ORF">POM88_010472</name>
</gene>
<reference evidence="1" key="1">
    <citation type="submission" date="2023-02" db="EMBL/GenBank/DDBJ databases">
        <title>Genome of toxic invasive species Heracleum sosnowskyi carries increased number of genes despite the absence of recent whole-genome duplications.</title>
        <authorList>
            <person name="Schelkunov M."/>
            <person name="Shtratnikova V."/>
            <person name="Makarenko M."/>
            <person name="Klepikova A."/>
            <person name="Omelchenko D."/>
            <person name="Novikova G."/>
            <person name="Obukhova E."/>
            <person name="Bogdanov V."/>
            <person name="Penin A."/>
            <person name="Logacheva M."/>
        </authorList>
    </citation>
    <scope>NUCLEOTIDE SEQUENCE</scope>
    <source>
        <strain evidence="1">Hsosn_3</strain>
        <tissue evidence="1">Leaf</tissue>
    </source>
</reference>
<name>A0AAD8ITJ1_9APIA</name>
<proteinExistence type="predicted"/>
<organism evidence="1 2">
    <name type="scientific">Heracleum sosnowskyi</name>
    <dbReference type="NCBI Taxonomy" id="360622"/>
    <lineage>
        <taxon>Eukaryota</taxon>
        <taxon>Viridiplantae</taxon>
        <taxon>Streptophyta</taxon>
        <taxon>Embryophyta</taxon>
        <taxon>Tracheophyta</taxon>
        <taxon>Spermatophyta</taxon>
        <taxon>Magnoliopsida</taxon>
        <taxon>eudicotyledons</taxon>
        <taxon>Gunneridae</taxon>
        <taxon>Pentapetalae</taxon>
        <taxon>asterids</taxon>
        <taxon>campanulids</taxon>
        <taxon>Apiales</taxon>
        <taxon>Apiaceae</taxon>
        <taxon>Apioideae</taxon>
        <taxon>apioid superclade</taxon>
        <taxon>Tordylieae</taxon>
        <taxon>Tordyliinae</taxon>
        <taxon>Heracleum</taxon>
    </lineage>
</organism>
<evidence type="ECO:0000313" key="2">
    <source>
        <dbReference type="Proteomes" id="UP001237642"/>
    </source>
</evidence>
<dbReference type="EMBL" id="JAUIZM010000003">
    <property type="protein sequence ID" value="KAK1391416.1"/>
    <property type="molecule type" value="Genomic_DNA"/>
</dbReference>
<keyword evidence="2" id="KW-1185">Reference proteome</keyword>
<protein>
    <submittedName>
        <fullName evidence="1">Uncharacterized protein</fullName>
    </submittedName>
</protein>
<sequence length="100" mass="11243">MPSFLDLSPDLFCLRALIVLSQSLDCYRSVTFVLFFGGRVAMYQEVYGPVLVFQWGMQAAPGIDNFMLAPNSSKYWQEPRSSAARSLNFGPTVKVARQKL</sequence>
<dbReference type="Proteomes" id="UP001237642">
    <property type="component" value="Unassembled WGS sequence"/>
</dbReference>
<evidence type="ECO:0000313" key="1">
    <source>
        <dbReference type="EMBL" id="KAK1391416.1"/>
    </source>
</evidence>